<dbReference type="PATRIC" id="fig|1653479.3.peg.3430"/>
<dbReference type="EMBL" id="CP015220">
    <property type="protein sequence ID" value="AMY24671.1"/>
    <property type="molecule type" value="Genomic_DNA"/>
</dbReference>
<protein>
    <recommendedName>
        <fullName evidence="4">Phosphoribosyltransferase</fullName>
    </recommendedName>
</protein>
<evidence type="ECO:0008006" key="4">
    <source>
        <dbReference type="Google" id="ProtNLM"/>
    </source>
</evidence>
<dbReference type="PANTHER" id="PTHR47505">
    <property type="entry name" value="DNA UTILIZATION PROTEIN YHGH"/>
    <property type="match status" value="1"/>
</dbReference>
<reference evidence="2 3" key="1">
    <citation type="journal article" date="2016" name="Genome Announc.">
        <title>Complete Genome and Plasmid Sequences for Rhodococcus fascians D188 and Draft Sequences for Rhodococcus Isolates PBTS 1 and PBTS 2.</title>
        <authorList>
            <person name="Stamler R.A."/>
            <person name="Vereecke D."/>
            <person name="Zhang Y."/>
            <person name="Schilkey F."/>
            <person name="Devitt N."/>
            <person name="Randall J.J."/>
        </authorList>
    </citation>
    <scope>NUCLEOTIDE SEQUENCE [LARGE SCALE GENOMIC DNA]</scope>
    <source>
        <strain evidence="2 3">PBTS2</strain>
    </source>
</reference>
<name>A0A143QNY3_RHOFA</name>
<sequence length="227" mass="23990">MRTLLDLVLPLECAGCGVPGEQWCRRCEQALSVPPVRVRPRVDPGVPCWALGTYTGPRRNGVIALKERGRRAVSVPFGRALAGAVHQLRAAGEIDPPELSHLVLVCAPSRARAARVRGGDPVLRCARNAATELAPERVSVPQLLKMAGGVRDSVGLSAGQRQHNVAGRIELIGQSRQGIGRPRPRTDELTVLLVDDVVTTGATLAECARVLTDFGISLAGAIVVASA</sequence>
<dbReference type="PANTHER" id="PTHR47505:SF1">
    <property type="entry name" value="DNA UTILIZATION PROTEIN YHGH"/>
    <property type="match status" value="1"/>
</dbReference>
<dbReference type="CDD" id="cd06223">
    <property type="entry name" value="PRTases_typeI"/>
    <property type="match status" value="1"/>
</dbReference>
<accession>A0A143QNY3</accession>
<dbReference type="InterPro" id="IPR051910">
    <property type="entry name" value="ComF/GntX_DNA_util-trans"/>
</dbReference>
<dbReference type="InterPro" id="IPR029057">
    <property type="entry name" value="PRTase-like"/>
</dbReference>
<evidence type="ECO:0000313" key="2">
    <source>
        <dbReference type="EMBL" id="AMY24671.1"/>
    </source>
</evidence>
<gene>
    <name evidence="2" type="ORF">A3Q41_03380</name>
</gene>
<dbReference type="Proteomes" id="UP000076038">
    <property type="component" value="Chromosome"/>
</dbReference>
<dbReference type="KEGG" id="rhs:A3Q41_03380"/>
<evidence type="ECO:0000256" key="1">
    <source>
        <dbReference type="ARBA" id="ARBA00008007"/>
    </source>
</evidence>
<evidence type="ECO:0000313" key="3">
    <source>
        <dbReference type="Proteomes" id="UP000076038"/>
    </source>
</evidence>
<dbReference type="AlphaFoldDB" id="A0A143QNY3"/>
<proteinExistence type="inferred from homology"/>
<comment type="similarity">
    <text evidence="1">Belongs to the ComF/GntX family.</text>
</comment>
<keyword evidence="3" id="KW-1185">Reference proteome</keyword>
<dbReference type="SUPFAM" id="SSF53271">
    <property type="entry name" value="PRTase-like"/>
    <property type="match status" value="1"/>
</dbReference>
<organism evidence="2 3">
    <name type="scientific">Rhodococcoides fascians</name>
    <name type="common">Rhodococcus fascians</name>
    <dbReference type="NCBI Taxonomy" id="1828"/>
    <lineage>
        <taxon>Bacteria</taxon>
        <taxon>Bacillati</taxon>
        <taxon>Actinomycetota</taxon>
        <taxon>Actinomycetes</taxon>
        <taxon>Mycobacteriales</taxon>
        <taxon>Nocardiaceae</taxon>
        <taxon>Rhodococcoides</taxon>
    </lineage>
</organism>
<reference evidence="3" key="2">
    <citation type="submission" date="2016-04" db="EMBL/GenBank/DDBJ databases">
        <title>Complete Genome and Plasmid Sequences for Rhodococcus fascians D188 and Draft Sequences for Rhodococcus spp. Isolates PBTS 1 and PBTS 2.</title>
        <authorList>
            <person name="Stamer R."/>
            <person name="Vereecke D."/>
            <person name="Zhang Y."/>
            <person name="Schilkey F."/>
            <person name="Devitt N."/>
            <person name="Randall J."/>
        </authorList>
    </citation>
    <scope>NUCLEOTIDE SEQUENCE [LARGE SCALE GENOMIC DNA]</scope>
    <source>
        <strain evidence="3">PBTS2</strain>
    </source>
</reference>
<dbReference type="RefSeq" id="WP_027496510.1">
    <property type="nucleotide sequence ID" value="NZ_CP015220.1"/>
</dbReference>
<dbReference type="InterPro" id="IPR000836">
    <property type="entry name" value="PRTase_dom"/>
</dbReference>
<dbReference type="Gene3D" id="3.40.50.2020">
    <property type="match status" value="1"/>
</dbReference>